<evidence type="ECO:0000313" key="1">
    <source>
        <dbReference type="EMBL" id="KAF6341514.1"/>
    </source>
</evidence>
<reference evidence="1 2" key="1">
    <citation type="journal article" date="2020" name="Nature">
        <title>Six reference-quality genomes reveal evolution of bat adaptations.</title>
        <authorList>
            <person name="Jebb D."/>
            <person name="Huang Z."/>
            <person name="Pippel M."/>
            <person name="Hughes G.M."/>
            <person name="Lavrichenko K."/>
            <person name="Devanna P."/>
            <person name="Winkler S."/>
            <person name="Jermiin L.S."/>
            <person name="Skirmuntt E.C."/>
            <person name="Katzourakis A."/>
            <person name="Burkitt-Gray L."/>
            <person name="Ray D.A."/>
            <person name="Sullivan K.A.M."/>
            <person name="Roscito J.G."/>
            <person name="Kirilenko B.M."/>
            <person name="Davalos L.M."/>
            <person name="Corthals A.P."/>
            <person name="Power M.L."/>
            <person name="Jones G."/>
            <person name="Ransome R.D."/>
            <person name="Dechmann D.K.N."/>
            <person name="Locatelli A.G."/>
            <person name="Puechmaille S.J."/>
            <person name="Fedrigo O."/>
            <person name="Jarvis E.D."/>
            <person name="Hiller M."/>
            <person name="Vernes S.C."/>
            <person name="Myers E.W."/>
            <person name="Teeling E.C."/>
        </authorList>
    </citation>
    <scope>NUCLEOTIDE SEQUENCE [LARGE SCALE GENOMIC DNA]</scope>
    <source>
        <strain evidence="1">MMyoMyo1</strain>
        <tissue evidence="1">Flight muscle</tissue>
    </source>
</reference>
<dbReference type="Proteomes" id="UP000527355">
    <property type="component" value="Unassembled WGS sequence"/>
</dbReference>
<organism evidence="1 2">
    <name type="scientific">Myotis myotis</name>
    <name type="common">Greater mouse-eared bat</name>
    <name type="synonym">Vespertilio myotis</name>
    <dbReference type="NCBI Taxonomy" id="51298"/>
    <lineage>
        <taxon>Eukaryota</taxon>
        <taxon>Metazoa</taxon>
        <taxon>Chordata</taxon>
        <taxon>Craniata</taxon>
        <taxon>Vertebrata</taxon>
        <taxon>Euteleostomi</taxon>
        <taxon>Mammalia</taxon>
        <taxon>Eutheria</taxon>
        <taxon>Laurasiatheria</taxon>
        <taxon>Chiroptera</taxon>
        <taxon>Yangochiroptera</taxon>
        <taxon>Vespertilionidae</taxon>
        <taxon>Myotis</taxon>
    </lineage>
</organism>
<accession>A0A7J7WVY4</accession>
<proteinExistence type="predicted"/>
<gene>
    <name evidence="1" type="ORF">mMyoMyo1_011930</name>
</gene>
<keyword evidence="2" id="KW-1185">Reference proteome</keyword>
<name>A0A7J7WVY4_MYOMY</name>
<comment type="caution">
    <text evidence="1">The sequence shown here is derived from an EMBL/GenBank/DDBJ whole genome shotgun (WGS) entry which is preliminary data.</text>
</comment>
<dbReference type="EMBL" id="JABWUV010000007">
    <property type="protein sequence ID" value="KAF6341514.1"/>
    <property type="molecule type" value="Genomic_DNA"/>
</dbReference>
<dbReference type="AlphaFoldDB" id="A0A7J7WVY4"/>
<sequence>MVEQPNNRLLLCALITRGRALKMAGIFHGRMVEQVSRGARPRRGASRCHQGKPLVVIENSLLPCTMVPPGARTCYWCWPGLHPLPAPGVSPNCLVPSACTCCWCPPQSLHTVRGCEQGWCHQLMGAVAVGAGLLADR</sequence>
<protein>
    <submittedName>
        <fullName evidence="1">Uncharacterized protein</fullName>
    </submittedName>
</protein>
<evidence type="ECO:0000313" key="2">
    <source>
        <dbReference type="Proteomes" id="UP000527355"/>
    </source>
</evidence>